<feature type="chain" id="PRO_5030657601" description="Parvulin-like PPIase" evidence="10">
    <location>
        <begin position="28"/>
        <end position="317"/>
    </location>
</feature>
<proteinExistence type="inferred from homology"/>
<evidence type="ECO:0000256" key="7">
    <source>
        <dbReference type="ARBA" id="ARBA00031484"/>
    </source>
</evidence>
<evidence type="ECO:0000256" key="4">
    <source>
        <dbReference type="ARBA" id="ARBA00018370"/>
    </source>
</evidence>
<accession>A0A7W6DPP6</accession>
<evidence type="ECO:0000256" key="6">
    <source>
        <dbReference type="ARBA" id="ARBA00030642"/>
    </source>
</evidence>
<dbReference type="PROSITE" id="PS50198">
    <property type="entry name" value="PPIC_PPIASE_2"/>
    <property type="match status" value="1"/>
</dbReference>
<keyword evidence="10" id="KW-0732">Signal</keyword>
<dbReference type="Gene3D" id="3.10.50.40">
    <property type="match status" value="1"/>
</dbReference>
<organism evidence="12 13">
    <name type="scientific">Sagittula marina</name>
    <dbReference type="NCBI Taxonomy" id="943940"/>
    <lineage>
        <taxon>Bacteria</taxon>
        <taxon>Pseudomonadati</taxon>
        <taxon>Pseudomonadota</taxon>
        <taxon>Alphaproteobacteria</taxon>
        <taxon>Rhodobacterales</taxon>
        <taxon>Roseobacteraceae</taxon>
        <taxon>Sagittula</taxon>
    </lineage>
</organism>
<dbReference type="EC" id="5.2.1.8" evidence="3"/>
<evidence type="ECO:0000313" key="13">
    <source>
        <dbReference type="Proteomes" id="UP000541426"/>
    </source>
</evidence>
<keyword evidence="5 8" id="KW-0697">Rotamase</keyword>
<dbReference type="PANTHER" id="PTHR47245:SF2">
    <property type="entry name" value="PEPTIDYL-PROLYL CIS-TRANS ISOMERASE HP_0175-RELATED"/>
    <property type="match status" value="1"/>
</dbReference>
<dbReference type="GO" id="GO:0003755">
    <property type="term" value="F:peptidyl-prolyl cis-trans isomerase activity"/>
    <property type="evidence" value="ECO:0007669"/>
    <property type="project" value="UniProtKB-KW"/>
</dbReference>
<sequence length="317" mass="34115">MTKTTRDLRLSAALLAAMLAMPVASWAESHGGDDDSAMTEDHGTAAAAPSPQETAPVVGKEALDQVVGTVGDTQITVGHMIVAKASLPQQYQSIPDEQLWDSLLEQLIQQEVLAQSGDAKETPLVRLSLENESRSLMAAVAITAVADRAVNDDRITDIYKRDYVDVEQGKEFNASHILLESEEEALAVLEEVKGGAEFAQVAREKSTGPSGPNGGSLGWFSSGMMVEPFQVAVDSMAPGDVTGPIETQFGWHVIKLNDTRSLTAPSLEDVRAEIVQKVQQEAVEKHIDDLMRKTDVSRAPQISVDPSILSQTDLLEN</sequence>
<dbReference type="InterPro" id="IPR023058">
    <property type="entry name" value="PPIase_PpiC_CS"/>
</dbReference>
<dbReference type="EMBL" id="JACIEJ010000006">
    <property type="protein sequence ID" value="MBB3986499.1"/>
    <property type="molecule type" value="Genomic_DNA"/>
</dbReference>
<comment type="caution">
    <text evidence="12">The sequence shown here is derived from an EMBL/GenBank/DDBJ whole genome shotgun (WGS) entry which is preliminary data.</text>
</comment>
<dbReference type="Proteomes" id="UP000541426">
    <property type="component" value="Unassembled WGS sequence"/>
</dbReference>
<evidence type="ECO:0000256" key="10">
    <source>
        <dbReference type="SAM" id="SignalP"/>
    </source>
</evidence>
<dbReference type="InterPro" id="IPR000297">
    <property type="entry name" value="PPIase_PpiC"/>
</dbReference>
<evidence type="ECO:0000313" key="12">
    <source>
        <dbReference type="EMBL" id="MBB3986499.1"/>
    </source>
</evidence>
<dbReference type="AlphaFoldDB" id="A0A7W6DPP6"/>
<dbReference type="PROSITE" id="PS01096">
    <property type="entry name" value="PPIC_PPIASE_1"/>
    <property type="match status" value="1"/>
</dbReference>
<dbReference type="InterPro" id="IPR050245">
    <property type="entry name" value="PrsA_foldase"/>
</dbReference>
<evidence type="ECO:0000256" key="3">
    <source>
        <dbReference type="ARBA" id="ARBA00013194"/>
    </source>
</evidence>
<dbReference type="InterPro" id="IPR027304">
    <property type="entry name" value="Trigger_fact/SurA_dom_sf"/>
</dbReference>
<protein>
    <recommendedName>
        <fullName evidence="4">Parvulin-like PPIase</fullName>
        <ecNumber evidence="3">5.2.1.8</ecNumber>
    </recommendedName>
    <alternativeName>
        <fullName evidence="6">Peptidyl-prolyl cis-trans isomerase plp</fullName>
    </alternativeName>
    <alternativeName>
        <fullName evidence="7">Rotamase plp</fullName>
    </alternativeName>
</protein>
<dbReference type="Pfam" id="PF00639">
    <property type="entry name" value="Rotamase"/>
    <property type="match status" value="1"/>
</dbReference>
<feature type="domain" description="PpiC" evidence="11">
    <location>
        <begin position="169"/>
        <end position="258"/>
    </location>
</feature>
<feature type="signal peptide" evidence="10">
    <location>
        <begin position="1"/>
        <end position="27"/>
    </location>
</feature>
<dbReference type="PANTHER" id="PTHR47245">
    <property type="entry name" value="PEPTIDYLPROLYL ISOMERASE"/>
    <property type="match status" value="1"/>
</dbReference>
<evidence type="ECO:0000256" key="1">
    <source>
        <dbReference type="ARBA" id="ARBA00000971"/>
    </source>
</evidence>
<keyword evidence="8 12" id="KW-0413">Isomerase</keyword>
<comment type="catalytic activity">
    <reaction evidence="1">
        <text>[protein]-peptidylproline (omega=180) = [protein]-peptidylproline (omega=0)</text>
        <dbReference type="Rhea" id="RHEA:16237"/>
        <dbReference type="Rhea" id="RHEA-COMP:10747"/>
        <dbReference type="Rhea" id="RHEA-COMP:10748"/>
        <dbReference type="ChEBI" id="CHEBI:83833"/>
        <dbReference type="ChEBI" id="CHEBI:83834"/>
        <dbReference type="EC" id="5.2.1.8"/>
    </reaction>
</comment>
<evidence type="ECO:0000259" key="11">
    <source>
        <dbReference type="PROSITE" id="PS50198"/>
    </source>
</evidence>
<keyword evidence="13" id="KW-1185">Reference proteome</keyword>
<comment type="similarity">
    <text evidence="2">Belongs to the PpiC/parvulin rotamase family.</text>
</comment>
<dbReference type="RefSeq" id="WP_183966924.1">
    <property type="nucleotide sequence ID" value="NZ_BAABBZ010000002.1"/>
</dbReference>
<evidence type="ECO:0000256" key="9">
    <source>
        <dbReference type="SAM" id="MobiDB-lite"/>
    </source>
</evidence>
<feature type="region of interest" description="Disordered" evidence="9">
    <location>
        <begin position="27"/>
        <end position="56"/>
    </location>
</feature>
<evidence type="ECO:0000256" key="2">
    <source>
        <dbReference type="ARBA" id="ARBA00007656"/>
    </source>
</evidence>
<name>A0A7W6DPP6_9RHOB</name>
<gene>
    <name evidence="12" type="ORF">GGQ68_002838</name>
</gene>
<reference evidence="12 13" key="1">
    <citation type="submission" date="2020-08" db="EMBL/GenBank/DDBJ databases">
        <title>Genomic Encyclopedia of Type Strains, Phase IV (KMG-IV): sequencing the most valuable type-strain genomes for metagenomic binning, comparative biology and taxonomic classification.</title>
        <authorList>
            <person name="Goeker M."/>
        </authorList>
    </citation>
    <scope>NUCLEOTIDE SEQUENCE [LARGE SCALE GENOMIC DNA]</scope>
    <source>
        <strain evidence="12 13">DSM 102235</strain>
    </source>
</reference>
<evidence type="ECO:0000256" key="5">
    <source>
        <dbReference type="ARBA" id="ARBA00023110"/>
    </source>
</evidence>
<dbReference type="SUPFAM" id="SSF54534">
    <property type="entry name" value="FKBP-like"/>
    <property type="match status" value="1"/>
</dbReference>
<dbReference type="InterPro" id="IPR046357">
    <property type="entry name" value="PPIase_dom_sf"/>
</dbReference>
<evidence type="ECO:0000256" key="8">
    <source>
        <dbReference type="PROSITE-ProRule" id="PRU00278"/>
    </source>
</evidence>
<dbReference type="SUPFAM" id="SSF109998">
    <property type="entry name" value="Triger factor/SurA peptide-binding domain-like"/>
    <property type="match status" value="1"/>
</dbReference>